<name>A0AAV9NU90_9EURO</name>
<dbReference type="GO" id="GO:0006351">
    <property type="term" value="P:DNA-templated transcription"/>
    <property type="evidence" value="ECO:0007669"/>
    <property type="project" value="InterPro"/>
</dbReference>
<evidence type="ECO:0000256" key="3">
    <source>
        <dbReference type="ARBA" id="ARBA00023125"/>
    </source>
</evidence>
<feature type="region of interest" description="Disordered" evidence="6">
    <location>
        <begin position="26"/>
        <end position="73"/>
    </location>
</feature>
<sequence>MCVIDAKSVATSIKVRRVLHAATPALSAEQHKVKRRQKKRHHSGRSIDSPIAASSASRGTLEPQSPHGKIAPQRLDYGDFSITEGRDRDQSLRLDVPVEGDVFEDTLAKTALSRFFHQINMSNWEVFRDKGYTRIAYIGTSVSNLAKLVEEEGFNTSLHLPFPSVRPTLPWKPAPKMPLIQWYSTSFVDDISALPAHEVRDELVESFFNKIHPGFPIVDEWEFRSQYNSTDNPPPLLLFQAILLAGAHVSEHPNIVSRRSQVKKVIFRRAKALFDLHYENDRMHAVQAALLFMFYLEGADDICSNVYYWAGVACRIAFGLGMHRDLSTDLPILMPKEDRRIYRRIWWTLFQVEILSSLHHGRPSMIDLDEVDQSPLRRDDLIEQNGQVNEKVDIDYCIQNIELCNIIVSIIKLSSPGAVRRYSAAPELFHVSQENVDQRLVSWYLGLPAALIEPVDSSKNNAFWAWQLQLHYNLALLHLHRLPGELFPRADSVQQHNSDDTCQTAATAISKLFDDIISAQMISRCWFTALTSLLAAAIQFGHEARIAARTRAAVLAIQAQTRLQRLLPVISKVSAYWPSAEAILHVYKDLLVQFKRQSQASSSMGHMPVSRPNSNQIEQRSTDDADPSVMWVGDNVSLGSVGVSGTDWQALFGAGSPHRFPELDFDGVNEWLYPT</sequence>
<evidence type="ECO:0000256" key="2">
    <source>
        <dbReference type="ARBA" id="ARBA00023015"/>
    </source>
</evidence>
<dbReference type="Proteomes" id="UP001358417">
    <property type="component" value="Unassembled WGS sequence"/>
</dbReference>
<evidence type="ECO:0000259" key="7">
    <source>
        <dbReference type="SMART" id="SM00906"/>
    </source>
</evidence>
<dbReference type="AlphaFoldDB" id="A0AAV9NU90"/>
<dbReference type="GeneID" id="89969359"/>
<evidence type="ECO:0000256" key="5">
    <source>
        <dbReference type="ARBA" id="ARBA00023242"/>
    </source>
</evidence>
<evidence type="ECO:0000256" key="4">
    <source>
        <dbReference type="ARBA" id="ARBA00023163"/>
    </source>
</evidence>
<dbReference type="RefSeq" id="XP_064712623.1">
    <property type="nucleotide sequence ID" value="XM_064844763.1"/>
</dbReference>
<dbReference type="PANTHER" id="PTHR47171">
    <property type="entry name" value="FARA-RELATED"/>
    <property type="match status" value="1"/>
</dbReference>
<dbReference type="EMBL" id="JAVRRD010000001">
    <property type="protein sequence ID" value="KAK5065299.1"/>
    <property type="molecule type" value="Genomic_DNA"/>
</dbReference>
<keyword evidence="4" id="KW-0804">Transcription</keyword>
<evidence type="ECO:0000256" key="6">
    <source>
        <dbReference type="SAM" id="MobiDB-lite"/>
    </source>
</evidence>
<keyword evidence="9" id="KW-1185">Reference proteome</keyword>
<keyword evidence="2" id="KW-0805">Transcription regulation</keyword>
<dbReference type="PANTHER" id="PTHR47171:SF4">
    <property type="entry name" value="ACETAMIDASE REGULATORY PROTEIN"/>
    <property type="match status" value="1"/>
</dbReference>
<protein>
    <recommendedName>
        <fullName evidence="7">Xylanolytic transcriptional activator regulatory domain-containing protein</fullName>
    </recommendedName>
</protein>
<feature type="region of interest" description="Disordered" evidence="6">
    <location>
        <begin position="602"/>
        <end position="625"/>
    </location>
</feature>
<evidence type="ECO:0000256" key="1">
    <source>
        <dbReference type="ARBA" id="ARBA00022833"/>
    </source>
</evidence>
<dbReference type="InterPro" id="IPR052073">
    <property type="entry name" value="Amide_Lactam_Regulators"/>
</dbReference>
<keyword evidence="5" id="KW-0539">Nucleus</keyword>
<dbReference type="CDD" id="cd12148">
    <property type="entry name" value="fungal_TF_MHR"/>
    <property type="match status" value="1"/>
</dbReference>
<dbReference type="SMART" id="SM00906">
    <property type="entry name" value="Fungal_trans"/>
    <property type="match status" value="1"/>
</dbReference>
<organism evidence="8 9">
    <name type="scientific">Exophiala bonariae</name>
    <dbReference type="NCBI Taxonomy" id="1690606"/>
    <lineage>
        <taxon>Eukaryota</taxon>
        <taxon>Fungi</taxon>
        <taxon>Dikarya</taxon>
        <taxon>Ascomycota</taxon>
        <taxon>Pezizomycotina</taxon>
        <taxon>Eurotiomycetes</taxon>
        <taxon>Chaetothyriomycetidae</taxon>
        <taxon>Chaetothyriales</taxon>
        <taxon>Herpotrichiellaceae</taxon>
        <taxon>Exophiala</taxon>
    </lineage>
</organism>
<feature type="domain" description="Xylanolytic transcriptional activator regulatory" evidence="7">
    <location>
        <begin position="306"/>
        <end position="381"/>
    </location>
</feature>
<accession>A0AAV9NU90</accession>
<feature type="compositionally biased region" description="Basic residues" evidence="6">
    <location>
        <begin position="32"/>
        <end position="44"/>
    </location>
</feature>
<evidence type="ECO:0000313" key="9">
    <source>
        <dbReference type="Proteomes" id="UP001358417"/>
    </source>
</evidence>
<dbReference type="InterPro" id="IPR007219">
    <property type="entry name" value="XnlR_reg_dom"/>
</dbReference>
<gene>
    <name evidence="8" type="ORF">LTR84_001137</name>
</gene>
<keyword evidence="3" id="KW-0238">DNA-binding</keyword>
<reference evidence="8 9" key="1">
    <citation type="submission" date="2023-08" db="EMBL/GenBank/DDBJ databases">
        <title>Black Yeasts Isolated from many extreme environments.</title>
        <authorList>
            <person name="Coleine C."/>
            <person name="Stajich J.E."/>
            <person name="Selbmann L."/>
        </authorList>
    </citation>
    <scope>NUCLEOTIDE SEQUENCE [LARGE SCALE GENOMIC DNA]</scope>
    <source>
        <strain evidence="8 9">CCFEE 5792</strain>
    </source>
</reference>
<dbReference type="GO" id="GO:0008270">
    <property type="term" value="F:zinc ion binding"/>
    <property type="evidence" value="ECO:0007669"/>
    <property type="project" value="InterPro"/>
</dbReference>
<evidence type="ECO:0000313" key="8">
    <source>
        <dbReference type="EMBL" id="KAK5065299.1"/>
    </source>
</evidence>
<dbReference type="Pfam" id="PF04082">
    <property type="entry name" value="Fungal_trans"/>
    <property type="match status" value="1"/>
</dbReference>
<keyword evidence="1" id="KW-0862">Zinc</keyword>
<proteinExistence type="predicted"/>
<comment type="caution">
    <text evidence="8">The sequence shown here is derived from an EMBL/GenBank/DDBJ whole genome shotgun (WGS) entry which is preliminary data.</text>
</comment>
<dbReference type="GO" id="GO:0003677">
    <property type="term" value="F:DNA binding"/>
    <property type="evidence" value="ECO:0007669"/>
    <property type="project" value="UniProtKB-KW"/>
</dbReference>